<dbReference type="AlphaFoldDB" id="A0A1H7RWE0"/>
<feature type="coiled-coil region" evidence="1">
    <location>
        <begin position="91"/>
        <end position="118"/>
    </location>
</feature>
<sequence>MKNIKDLHIEAMKLAKIADEYLLSHQEALFVKFTSDAFMLENEAAQALIDELDKEPTRGVLCRSAATLAYNIGLFQEAKEIIKVGLSGRPFPEIRLELEELQTKVETAIKENYSAEKVINDLKAILSNSSTITQKKDNEQKPQQREVKSEHGIPEAASQFDFKFEYNAVVERKKYARRIGIVRVAAAVLMLIISGILGINYVLPTLDKESTMLVSYGGSRKDSAIRTLVVPRGQEDNVSLPDGSTIHINSDSRMEVQFTKSNRKVDFKGEAYFNVSPDRRPFIITTSYITIEVLGTAFNVNTYDSGVIKISLVQGKIRFKALNKDVIVKAGEELAYGPGGAFELGRWTVNAAAWQQGIYPFRNENLKSIAAMLERLFDTRIVIDDERLLDKNFTGMIDRSIGFKCNIDNMRGLIKFDYYLSGDTLHITSR</sequence>
<dbReference type="Pfam" id="PF04773">
    <property type="entry name" value="FecR"/>
    <property type="match status" value="1"/>
</dbReference>
<dbReference type="Gene3D" id="2.60.120.1440">
    <property type="match status" value="1"/>
</dbReference>
<reference evidence="5 6" key="1">
    <citation type="submission" date="2016-10" db="EMBL/GenBank/DDBJ databases">
        <authorList>
            <person name="de Groot N.N."/>
        </authorList>
    </citation>
    <scope>NUCLEOTIDE SEQUENCE [LARGE SCALE GENOMIC DNA]</scope>
    <source>
        <strain evidence="5 6">DSM 21039</strain>
    </source>
</reference>
<accession>A0A1H7RWE0</accession>
<keyword evidence="2" id="KW-0472">Membrane</keyword>
<keyword evidence="2" id="KW-0812">Transmembrane</keyword>
<keyword evidence="2" id="KW-1133">Transmembrane helix</keyword>
<protein>
    <submittedName>
        <fullName evidence="5">FecR family protein</fullName>
    </submittedName>
</protein>
<dbReference type="Pfam" id="PF16344">
    <property type="entry name" value="FecR_C"/>
    <property type="match status" value="1"/>
</dbReference>
<evidence type="ECO:0000259" key="4">
    <source>
        <dbReference type="Pfam" id="PF16344"/>
    </source>
</evidence>
<keyword evidence="6" id="KW-1185">Reference proteome</keyword>
<gene>
    <name evidence="5" type="ORF">SAMN04488505_102753</name>
</gene>
<evidence type="ECO:0000313" key="5">
    <source>
        <dbReference type="EMBL" id="SEL64573.1"/>
    </source>
</evidence>
<dbReference type="Proteomes" id="UP000198984">
    <property type="component" value="Unassembled WGS sequence"/>
</dbReference>
<name>A0A1H7RWE0_9BACT</name>
<dbReference type="PANTHER" id="PTHR30273">
    <property type="entry name" value="PERIPLASMIC SIGNAL SENSOR AND SIGMA FACTOR ACTIVATOR FECR-RELATED"/>
    <property type="match status" value="1"/>
</dbReference>
<dbReference type="InterPro" id="IPR006860">
    <property type="entry name" value="FecR"/>
</dbReference>
<dbReference type="PANTHER" id="PTHR30273:SF2">
    <property type="entry name" value="PROTEIN FECR"/>
    <property type="match status" value="1"/>
</dbReference>
<dbReference type="OrthoDB" id="1097347at2"/>
<evidence type="ECO:0000313" key="6">
    <source>
        <dbReference type="Proteomes" id="UP000198984"/>
    </source>
</evidence>
<dbReference type="InterPro" id="IPR032508">
    <property type="entry name" value="FecR_C"/>
</dbReference>
<feature type="domain" description="Protein FecR C-terminal" evidence="4">
    <location>
        <begin position="361"/>
        <end position="427"/>
    </location>
</feature>
<feature type="transmembrane region" description="Helical" evidence="2">
    <location>
        <begin position="181"/>
        <end position="203"/>
    </location>
</feature>
<dbReference type="RefSeq" id="WP_089910588.1">
    <property type="nucleotide sequence ID" value="NZ_FOBB01000002.1"/>
</dbReference>
<dbReference type="STRING" id="573321.SAMN04488505_102753"/>
<dbReference type="Gene3D" id="3.55.50.30">
    <property type="match status" value="1"/>
</dbReference>
<feature type="domain" description="FecR protein" evidence="3">
    <location>
        <begin position="228"/>
        <end position="318"/>
    </location>
</feature>
<organism evidence="5 6">
    <name type="scientific">Chitinophaga rupis</name>
    <dbReference type="NCBI Taxonomy" id="573321"/>
    <lineage>
        <taxon>Bacteria</taxon>
        <taxon>Pseudomonadati</taxon>
        <taxon>Bacteroidota</taxon>
        <taxon>Chitinophagia</taxon>
        <taxon>Chitinophagales</taxon>
        <taxon>Chitinophagaceae</taxon>
        <taxon>Chitinophaga</taxon>
    </lineage>
</organism>
<evidence type="ECO:0000259" key="3">
    <source>
        <dbReference type="Pfam" id="PF04773"/>
    </source>
</evidence>
<dbReference type="GO" id="GO:0016989">
    <property type="term" value="F:sigma factor antagonist activity"/>
    <property type="evidence" value="ECO:0007669"/>
    <property type="project" value="TreeGrafter"/>
</dbReference>
<evidence type="ECO:0000256" key="1">
    <source>
        <dbReference type="SAM" id="Coils"/>
    </source>
</evidence>
<keyword evidence="1" id="KW-0175">Coiled coil</keyword>
<evidence type="ECO:0000256" key="2">
    <source>
        <dbReference type="SAM" id="Phobius"/>
    </source>
</evidence>
<dbReference type="EMBL" id="FOBB01000002">
    <property type="protein sequence ID" value="SEL64573.1"/>
    <property type="molecule type" value="Genomic_DNA"/>
</dbReference>
<dbReference type="InterPro" id="IPR012373">
    <property type="entry name" value="Ferrdict_sens_TM"/>
</dbReference>
<proteinExistence type="predicted"/>